<sequence>MGAIDRIDGGTNTARLSAAEQDKLYRAERQAKALKFLLDRGENEVAEILGLIPPTTPGPTRQPRRRIPGGSK</sequence>
<keyword evidence="3" id="KW-1185">Reference proteome</keyword>
<dbReference type="Proteomes" id="UP000622245">
    <property type="component" value="Unassembled WGS sequence"/>
</dbReference>
<feature type="region of interest" description="Disordered" evidence="1">
    <location>
        <begin position="50"/>
        <end position="72"/>
    </location>
</feature>
<name>A0ABS1Y9Q8_9ACTN</name>
<organism evidence="2 3">
    <name type="scientific">Micromonospora tarensis</name>
    <dbReference type="NCBI Taxonomy" id="2806100"/>
    <lineage>
        <taxon>Bacteria</taxon>
        <taxon>Bacillati</taxon>
        <taxon>Actinomycetota</taxon>
        <taxon>Actinomycetes</taxon>
        <taxon>Micromonosporales</taxon>
        <taxon>Micromonosporaceae</taxon>
        <taxon>Micromonospora</taxon>
    </lineage>
</organism>
<dbReference type="RefSeq" id="WP_203146538.1">
    <property type="nucleotide sequence ID" value="NZ_JAEVHL010000002.1"/>
</dbReference>
<evidence type="ECO:0000256" key="1">
    <source>
        <dbReference type="SAM" id="MobiDB-lite"/>
    </source>
</evidence>
<comment type="caution">
    <text evidence="2">The sequence shown here is derived from an EMBL/GenBank/DDBJ whole genome shotgun (WGS) entry which is preliminary data.</text>
</comment>
<proteinExistence type="predicted"/>
<protein>
    <submittedName>
        <fullName evidence="2">Uncharacterized protein</fullName>
    </submittedName>
</protein>
<evidence type="ECO:0000313" key="3">
    <source>
        <dbReference type="Proteomes" id="UP000622245"/>
    </source>
</evidence>
<gene>
    <name evidence="2" type="ORF">JM949_00845</name>
</gene>
<evidence type="ECO:0000313" key="2">
    <source>
        <dbReference type="EMBL" id="MBM0274108.1"/>
    </source>
</evidence>
<accession>A0ABS1Y9Q8</accession>
<feature type="compositionally biased region" description="Basic residues" evidence="1">
    <location>
        <begin position="62"/>
        <end position="72"/>
    </location>
</feature>
<dbReference type="EMBL" id="JAEVHL010000002">
    <property type="protein sequence ID" value="MBM0274108.1"/>
    <property type="molecule type" value="Genomic_DNA"/>
</dbReference>
<reference evidence="2 3" key="1">
    <citation type="submission" date="2021-01" db="EMBL/GenBank/DDBJ databases">
        <title>Draft genome sequence of Micromonospora sp. strain STR1s_6.</title>
        <authorList>
            <person name="Karlyshev A."/>
            <person name="Jawad R."/>
        </authorList>
    </citation>
    <scope>NUCLEOTIDE SEQUENCE [LARGE SCALE GENOMIC DNA]</scope>
    <source>
        <strain evidence="2 3">STR1S-6</strain>
    </source>
</reference>
<feature type="compositionally biased region" description="Low complexity" evidence="1">
    <location>
        <begin position="50"/>
        <end position="61"/>
    </location>
</feature>